<feature type="compositionally biased region" description="Basic residues" evidence="8">
    <location>
        <begin position="1696"/>
        <end position="1707"/>
    </location>
</feature>
<feature type="region of interest" description="Disordered" evidence="8">
    <location>
        <begin position="1659"/>
        <end position="1707"/>
    </location>
</feature>
<dbReference type="PROSITE" id="PS00411">
    <property type="entry name" value="KINESIN_MOTOR_1"/>
    <property type="match status" value="1"/>
</dbReference>
<dbReference type="InterPro" id="IPR019821">
    <property type="entry name" value="Kinesin_motor_CS"/>
</dbReference>
<evidence type="ECO:0000256" key="1">
    <source>
        <dbReference type="ARBA" id="ARBA00004496"/>
    </source>
</evidence>
<feature type="domain" description="Kinesin motor" evidence="9">
    <location>
        <begin position="29"/>
        <end position="419"/>
    </location>
</feature>
<comment type="subcellular location">
    <subcellularLocation>
        <location evidence="1">Cytoplasm</location>
    </subcellularLocation>
</comment>
<keyword evidence="4 6" id="KW-0067">ATP-binding</keyword>
<feature type="compositionally biased region" description="Basic and acidic residues" evidence="8">
    <location>
        <begin position="1672"/>
        <end position="1690"/>
    </location>
</feature>
<dbReference type="Pfam" id="PF00225">
    <property type="entry name" value="Kinesin"/>
    <property type="match status" value="1"/>
</dbReference>
<evidence type="ECO:0000256" key="2">
    <source>
        <dbReference type="ARBA" id="ARBA00022490"/>
    </source>
</evidence>
<keyword evidence="3 6" id="KW-0547">Nucleotide-binding</keyword>
<feature type="coiled-coil region" evidence="7">
    <location>
        <begin position="1267"/>
        <end position="1294"/>
    </location>
</feature>
<reference evidence="10 11" key="1">
    <citation type="submission" date="2019-11" db="EMBL/GenBank/DDBJ databases">
        <title>Venturia inaequalis Genome Resource.</title>
        <authorList>
            <person name="Lichtner F.J."/>
        </authorList>
    </citation>
    <scope>NUCLEOTIDE SEQUENCE [LARGE SCALE GENOMIC DNA]</scope>
    <source>
        <strain evidence="10">Bline_iso_100314</strain>
    </source>
</reference>
<dbReference type="InterPro" id="IPR027417">
    <property type="entry name" value="P-loop_NTPase"/>
</dbReference>
<feature type="coiled-coil region" evidence="7">
    <location>
        <begin position="1496"/>
        <end position="1523"/>
    </location>
</feature>
<feature type="compositionally biased region" description="Polar residues" evidence="8">
    <location>
        <begin position="738"/>
        <end position="747"/>
    </location>
</feature>
<keyword evidence="6" id="KW-0505">Motor protein</keyword>
<dbReference type="Proteomes" id="UP000433883">
    <property type="component" value="Unassembled WGS sequence"/>
</dbReference>
<feature type="coiled-coil region" evidence="7">
    <location>
        <begin position="1324"/>
        <end position="1358"/>
    </location>
</feature>
<comment type="similarity">
    <text evidence="6">Belongs to the TRAFAC class myosin-kinesin ATPase superfamily. Kinesin family.</text>
</comment>
<organism evidence="10 11">
    <name type="scientific">Venturia inaequalis</name>
    <name type="common">Apple scab fungus</name>
    <dbReference type="NCBI Taxonomy" id="5025"/>
    <lineage>
        <taxon>Eukaryota</taxon>
        <taxon>Fungi</taxon>
        <taxon>Dikarya</taxon>
        <taxon>Ascomycota</taxon>
        <taxon>Pezizomycotina</taxon>
        <taxon>Dothideomycetes</taxon>
        <taxon>Pleosporomycetidae</taxon>
        <taxon>Venturiales</taxon>
        <taxon>Venturiaceae</taxon>
        <taxon>Venturia</taxon>
    </lineage>
</organism>
<dbReference type="GO" id="GO:0005737">
    <property type="term" value="C:cytoplasm"/>
    <property type="evidence" value="ECO:0007669"/>
    <property type="project" value="UniProtKB-SubCell"/>
</dbReference>
<evidence type="ECO:0000256" key="4">
    <source>
        <dbReference type="ARBA" id="ARBA00022840"/>
    </source>
</evidence>
<accession>A0A8H3YZA7</accession>
<sequence>MSSRNGRETQGTRYSDEDGKTAVKVANIMFFTAVRVRPPLTAADPGYDLVPHRFRGSTCQVTSPSSMTVESAQGQGKKLFVFDRVFGPEEDQEGIYDYLKEGVNSFVEGYNVSILAYGQSGAGKSYTMGTTGPNEQNDAQIMGVVPRAAATLFEKLTGVSRSGIRSPARYSMSHSFGAQSKPQEKLWQLKATYVEIYQEQLRDLLVDESIPYNERPQIAIREDTKGRILLTGLNQLPINSIEDLLNALNFGSAIRQTDATAVNARSSRSHAVFSLNLVQKKPGNPVPTPVAEKRRSVPMEVMSGSMGGMDNWITVDSKLHFVDLAGSERMKNTGAQGERAKEGISINAGLASLGKVISQLSSRQAGSHVSYRDSRLTRLLQDSLGGNAITYMVACVNPAEFHLSETLNTVQYAQRARAIQSKPQIQTIHDDSDKQAVIERLRAEVSFLRDQIRLSERSDRKAGAPQERSERLHERDVELQNQLLDVQENYNALSQRHAKLIGHISKVKASDAEDASEEIHGETANERRERAKSSAGAIELMILEYEKTIQTLESSLSNTRGSLSNSESTLLEKETKIAYLETVQGQLQSRLQKAMDREANDENYLHDLESRVAGATTGEEKSNALVQGLRKELSRARENESSCEEYISTLEERLAEAEQDHEMMQREIDRLEHVVERQRSINKLDNLLYELDHIRQADSKTGSDVQVNGHAKKDSESTFHSFSGPDHHNSSETEISHTRSTSMRRNSATETLHAITENDGKEDEMAMPVPKTISVDRQLHAVDMDEPTSPAQSKFVADKLDTVTQELFDLRMEHESTVTGYDELQAKYQLALKALAEMQETNEVNQRNARDTESSRPSSFLEDAGMETLDQHGQLSSSRTLSSELSSLGELPNGMETSDAGSVTTRGLESNSSVVGVPTPHQWAQMEKLKTLSAEKEAKMAELNKSYAELHEQHQDTLDYVEELKAEVQKAQMSGRASPNPSIIRRKSGQLMSSSGDRANRSFASLRNIALENFEDDPDKLQSFEINLNAAMTELHTRTEHVTALEAEIASLRREMEQKMTIINGLTRERSSLKAASPIDMSALASMHDQLKESENKMKLMSDAHAAKEQELVQQIDSLTASYRNSMTVVGMPGGFPETPAPDASRELTGDITPVAGDQQKKVVELEQEVATWRNKHDSAMESMKASEKHLLATISDLETSLRNVSRSVSPEDAEQQERKYESLVANLQKEVNEHKSNATSNAKRLVDLEQSYNKIISQVDQESKSRELTEKELETHRGLVANLETQLEEHRSLVLTHQQGIESMQNAHAGEIEQLSAGYSEEHTKLSAALMEHKEAAASLQKQLEETQVANQAATTALQAEVTKVRSSMTELIETCGMLFNKPTTSENITSHIQTLVNAKKDIGALHETATDELQNVREELEASNARAAELEGKVNELKLISDETIKELEMVSEKEMKSSRLVEELEDQLNSNYDQTQVVNNRLSALQTERHSELEKTIGQLQDAQQKITTLEVQIADYQRNANRASLSPGDAELQRSNSGTNSGLRKSVSAASLPSPPPAIPLPPLPPGGIGTASQGPSPPSSRHQSKDLANAQILEDQEARIRTIEKHLFAEKQLTATLEEALTDLESSSTKMKTEMEGWRRKCVGLEEELTLLRKERQSSSHSVQQLEEERNRAKKLEAQRAELEQRMNQIQKKKKKSSINCF</sequence>
<name>A0A8H3YZA7_VENIN</name>
<feature type="coiled-coil region" evidence="7">
    <location>
        <begin position="619"/>
        <end position="674"/>
    </location>
</feature>
<dbReference type="GO" id="GO:0007018">
    <property type="term" value="P:microtubule-based movement"/>
    <property type="evidence" value="ECO:0007669"/>
    <property type="project" value="InterPro"/>
</dbReference>
<evidence type="ECO:0000259" key="9">
    <source>
        <dbReference type="PROSITE" id="PS50067"/>
    </source>
</evidence>
<dbReference type="PANTHER" id="PTHR47969">
    <property type="entry name" value="CHROMOSOME-ASSOCIATED KINESIN KIF4A-RELATED"/>
    <property type="match status" value="1"/>
</dbReference>
<evidence type="ECO:0000256" key="7">
    <source>
        <dbReference type="SAM" id="Coils"/>
    </source>
</evidence>
<dbReference type="SUPFAM" id="SSF52540">
    <property type="entry name" value="P-loop containing nucleoside triphosphate hydrolases"/>
    <property type="match status" value="1"/>
</dbReference>
<feature type="coiled-coil region" evidence="7">
    <location>
        <begin position="1156"/>
        <end position="1183"/>
    </location>
</feature>
<feature type="region of interest" description="Disordered" evidence="8">
    <location>
        <begin position="1527"/>
        <end position="1591"/>
    </location>
</feature>
<evidence type="ECO:0000256" key="6">
    <source>
        <dbReference type="PROSITE-ProRule" id="PRU00283"/>
    </source>
</evidence>
<feature type="compositionally biased region" description="Basic and acidic residues" evidence="8">
    <location>
        <begin position="517"/>
        <end position="531"/>
    </location>
</feature>
<dbReference type="PROSITE" id="PS50067">
    <property type="entry name" value="KINESIN_MOTOR_2"/>
    <property type="match status" value="1"/>
</dbReference>
<dbReference type="InterPro" id="IPR036961">
    <property type="entry name" value="Kinesin_motor_dom_sf"/>
</dbReference>
<evidence type="ECO:0000256" key="3">
    <source>
        <dbReference type="ARBA" id="ARBA00022741"/>
    </source>
</evidence>
<feature type="region of interest" description="Disordered" evidence="8">
    <location>
        <begin position="699"/>
        <end position="747"/>
    </location>
</feature>
<dbReference type="GO" id="GO:0005875">
    <property type="term" value="C:microtubule associated complex"/>
    <property type="evidence" value="ECO:0007669"/>
    <property type="project" value="TreeGrafter"/>
</dbReference>
<feature type="coiled-coil region" evidence="7">
    <location>
        <begin position="926"/>
        <end position="967"/>
    </location>
</feature>
<feature type="compositionally biased region" description="Basic and acidic residues" evidence="8">
    <location>
        <begin position="725"/>
        <end position="737"/>
    </location>
</feature>
<evidence type="ECO:0000256" key="8">
    <source>
        <dbReference type="SAM" id="MobiDB-lite"/>
    </source>
</evidence>
<dbReference type="SMART" id="SM00129">
    <property type="entry name" value="KISc"/>
    <property type="match status" value="1"/>
</dbReference>
<feature type="region of interest" description="Disordered" evidence="8">
    <location>
        <begin position="511"/>
        <end position="531"/>
    </location>
</feature>
<feature type="compositionally biased region" description="Low complexity" evidence="8">
    <location>
        <begin position="875"/>
        <end position="891"/>
    </location>
</feature>
<feature type="coiled-coil region" evidence="7">
    <location>
        <begin position="1408"/>
        <end position="1442"/>
    </location>
</feature>
<dbReference type="Gene3D" id="1.10.287.1490">
    <property type="match status" value="1"/>
</dbReference>
<feature type="binding site" evidence="6">
    <location>
        <begin position="118"/>
        <end position="125"/>
    </location>
    <ligand>
        <name>ATP</name>
        <dbReference type="ChEBI" id="CHEBI:30616"/>
    </ligand>
</feature>
<protein>
    <recommendedName>
        <fullName evidence="9">Kinesin motor domain-containing protein</fullName>
    </recommendedName>
</protein>
<dbReference type="GO" id="GO:0003777">
    <property type="term" value="F:microtubule motor activity"/>
    <property type="evidence" value="ECO:0007669"/>
    <property type="project" value="InterPro"/>
</dbReference>
<comment type="caution">
    <text evidence="10">The sequence shown here is derived from an EMBL/GenBank/DDBJ whole genome shotgun (WGS) entry which is preliminary data.</text>
</comment>
<dbReference type="GO" id="GO:0051231">
    <property type="term" value="P:spindle elongation"/>
    <property type="evidence" value="ECO:0007669"/>
    <property type="project" value="TreeGrafter"/>
</dbReference>
<feature type="coiled-coil region" evidence="7">
    <location>
        <begin position="1042"/>
        <end position="1111"/>
    </location>
</feature>
<evidence type="ECO:0000313" key="10">
    <source>
        <dbReference type="EMBL" id="KAE9979359.1"/>
    </source>
</evidence>
<evidence type="ECO:0000256" key="5">
    <source>
        <dbReference type="ARBA" id="ARBA00023054"/>
    </source>
</evidence>
<feature type="compositionally biased region" description="Polar residues" evidence="8">
    <location>
        <begin position="1537"/>
        <end position="1547"/>
    </location>
</feature>
<feature type="region of interest" description="Disordered" evidence="8">
    <location>
        <begin position="869"/>
        <end position="917"/>
    </location>
</feature>
<dbReference type="GO" id="GO:0008017">
    <property type="term" value="F:microtubule binding"/>
    <property type="evidence" value="ECO:0007669"/>
    <property type="project" value="InterPro"/>
</dbReference>
<evidence type="ECO:0000313" key="11">
    <source>
        <dbReference type="Proteomes" id="UP000433883"/>
    </source>
</evidence>
<dbReference type="Gene3D" id="3.40.850.10">
    <property type="entry name" value="Kinesin motor domain"/>
    <property type="match status" value="1"/>
</dbReference>
<dbReference type="GO" id="GO:0005524">
    <property type="term" value="F:ATP binding"/>
    <property type="evidence" value="ECO:0007669"/>
    <property type="project" value="UniProtKB-UniRule"/>
</dbReference>
<gene>
    <name evidence="10" type="ORF">BLS_009891</name>
</gene>
<feature type="compositionally biased region" description="Polar residues" evidence="8">
    <location>
        <begin position="895"/>
        <end position="914"/>
    </location>
</feature>
<dbReference type="GO" id="GO:0007052">
    <property type="term" value="P:mitotic spindle organization"/>
    <property type="evidence" value="ECO:0007669"/>
    <property type="project" value="TreeGrafter"/>
</dbReference>
<dbReference type="EMBL" id="WNWQ01000094">
    <property type="protein sequence ID" value="KAE9979359.1"/>
    <property type="molecule type" value="Genomic_DNA"/>
</dbReference>
<feature type="compositionally biased region" description="Pro residues" evidence="8">
    <location>
        <begin position="1557"/>
        <end position="1570"/>
    </location>
</feature>
<dbReference type="InterPro" id="IPR027640">
    <property type="entry name" value="Kinesin-like_fam"/>
</dbReference>
<proteinExistence type="inferred from homology"/>
<keyword evidence="2" id="KW-0963">Cytoplasm</keyword>
<keyword evidence="5 7" id="KW-0175">Coiled coil</keyword>
<feature type="coiled-coil region" evidence="7">
    <location>
        <begin position="438"/>
        <end position="496"/>
    </location>
</feature>
<dbReference type="PANTHER" id="PTHR47969:SF15">
    <property type="entry name" value="CHROMOSOME-ASSOCIATED KINESIN KIF4A-RELATED"/>
    <property type="match status" value="1"/>
</dbReference>
<dbReference type="InterPro" id="IPR001752">
    <property type="entry name" value="Kinesin_motor_dom"/>
</dbReference>
<dbReference type="PRINTS" id="PR00380">
    <property type="entry name" value="KINESINHEAVY"/>
</dbReference>